<protein>
    <submittedName>
        <fullName evidence="1">Uncharacterized protein</fullName>
    </submittedName>
</protein>
<reference evidence="1" key="1">
    <citation type="submission" date="2020-04" db="EMBL/GenBank/DDBJ databases">
        <title>Genome Assembly and Annotation of Botryosphaeria dothidea sdau 11-99, a Latent Pathogen of Apple Fruit Ring Rot in China.</title>
        <authorList>
            <person name="Yu C."/>
            <person name="Diao Y."/>
            <person name="Lu Q."/>
            <person name="Zhao J."/>
            <person name="Cui S."/>
            <person name="Peng C."/>
            <person name="He B."/>
            <person name="Liu H."/>
        </authorList>
    </citation>
    <scope>NUCLEOTIDE SEQUENCE [LARGE SCALE GENOMIC DNA]</scope>
    <source>
        <strain evidence="1">Sdau11-99</strain>
    </source>
</reference>
<dbReference type="AlphaFoldDB" id="A0A8H4J011"/>
<gene>
    <name evidence="1" type="ORF">GTA08_BOTSDO02261</name>
</gene>
<dbReference type="EMBL" id="WWBZ02000016">
    <property type="protein sequence ID" value="KAF4310291.1"/>
    <property type="molecule type" value="Genomic_DNA"/>
</dbReference>
<sequence length="60" mass="7155">MPPNVNPNIRNLNQTAREEYIKPALRDPAFVSRRRYDSEKEFNKSSSTYKRAWITHKNAF</sequence>
<proteinExistence type="predicted"/>
<dbReference type="Proteomes" id="UP000572817">
    <property type="component" value="Unassembled WGS sequence"/>
</dbReference>
<name>A0A8H4J011_9PEZI</name>
<organism evidence="1 2">
    <name type="scientific">Botryosphaeria dothidea</name>
    <dbReference type="NCBI Taxonomy" id="55169"/>
    <lineage>
        <taxon>Eukaryota</taxon>
        <taxon>Fungi</taxon>
        <taxon>Dikarya</taxon>
        <taxon>Ascomycota</taxon>
        <taxon>Pezizomycotina</taxon>
        <taxon>Dothideomycetes</taxon>
        <taxon>Dothideomycetes incertae sedis</taxon>
        <taxon>Botryosphaeriales</taxon>
        <taxon>Botryosphaeriaceae</taxon>
        <taxon>Botryosphaeria</taxon>
    </lineage>
</organism>
<comment type="caution">
    <text evidence="1">The sequence shown here is derived from an EMBL/GenBank/DDBJ whole genome shotgun (WGS) entry which is preliminary data.</text>
</comment>
<evidence type="ECO:0000313" key="2">
    <source>
        <dbReference type="Proteomes" id="UP000572817"/>
    </source>
</evidence>
<evidence type="ECO:0000313" key="1">
    <source>
        <dbReference type="EMBL" id="KAF4310291.1"/>
    </source>
</evidence>
<keyword evidence="2" id="KW-1185">Reference proteome</keyword>
<accession>A0A8H4J011</accession>